<dbReference type="Proteomes" id="UP000820818">
    <property type="component" value="Linkage Group LG4"/>
</dbReference>
<comment type="subcellular location">
    <subcellularLocation>
        <location evidence="1">Cell membrane</location>
        <topology evidence="1">Multi-pass membrane protein</topology>
    </subcellularLocation>
</comment>
<evidence type="ECO:0000256" key="7">
    <source>
        <dbReference type="ARBA" id="ARBA00023170"/>
    </source>
</evidence>
<evidence type="ECO:0000256" key="9">
    <source>
        <dbReference type="SAM" id="Phobius"/>
    </source>
</evidence>
<dbReference type="Gene3D" id="3.40.190.10">
    <property type="entry name" value="Periplasmic binding protein-like II"/>
    <property type="match status" value="1"/>
</dbReference>
<dbReference type="InterPro" id="IPR052192">
    <property type="entry name" value="Insect_Ionotropic_Sensory_Rcpt"/>
</dbReference>
<keyword evidence="3" id="KW-1003">Cell membrane</keyword>
<feature type="transmembrane region" description="Helical" evidence="9">
    <location>
        <begin position="188"/>
        <end position="208"/>
    </location>
</feature>
<keyword evidence="4 9" id="KW-0812">Transmembrane</keyword>
<keyword evidence="6 9" id="KW-0472">Membrane</keyword>
<feature type="domain" description="Ionotropic glutamate receptor C-terminal" evidence="11">
    <location>
        <begin position="132"/>
        <end position="319"/>
    </location>
</feature>
<evidence type="ECO:0000256" key="3">
    <source>
        <dbReference type="ARBA" id="ARBA00022475"/>
    </source>
</evidence>
<gene>
    <name evidence="12" type="ORF">GHT06_013876</name>
</gene>
<dbReference type="EMBL" id="WJBH02000004">
    <property type="protein sequence ID" value="KAI9559869.1"/>
    <property type="molecule type" value="Genomic_DNA"/>
</dbReference>
<dbReference type="SUPFAM" id="SSF53850">
    <property type="entry name" value="Periplasmic binding protein-like II"/>
    <property type="match status" value="1"/>
</dbReference>
<organism evidence="12 13">
    <name type="scientific">Daphnia sinensis</name>
    <dbReference type="NCBI Taxonomy" id="1820382"/>
    <lineage>
        <taxon>Eukaryota</taxon>
        <taxon>Metazoa</taxon>
        <taxon>Ecdysozoa</taxon>
        <taxon>Arthropoda</taxon>
        <taxon>Crustacea</taxon>
        <taxon>Branchiopoda</taxon>
        <taxon>Diplostraca</taxon>
        <taxon>Cladocera</taxon>
        <taxon>Anomopoda</taxon>
        <taxon>Daphniidae</taxon>
        <taxon>Daphnia</taxon>
        <taxon>Daphnia similis group</taxon>
    </lineage>
</organism>
<comment type="caution">
    <text evidence="12">The sequence shown here is derived from an EMBL/GenBank/DDBJ whole genome shotgun (WGS) entry which is preliminary data.</text>
</comment>
<keyword evidence="8" id="KW-0325">Glycoprotein</keyword>
<keyword evidence="7" id="KW-0675">Receptor</keyword>
<evidence type="ECO:0000256" key="8">
    <source>
        <dbReference type="ARBA" id="ARBA00023180"/>
    </source>
</evidence>
<evidence type="ECO:0000256" key="2">
    <source>
        <dbReference type="ARBA" id="ARBA00008685"/>
    </source>
</evidence>
<name>A0AAD5KUM4_9CRUS</name>
<evidence type="ECO:0000259" key="11">
    <source>
        <dbReference type="Pfam" id="PF00060"/>
    </source>
</evidence>
<keyword evidence="10" id="KW-0732">Signal</keyword>
<dbReference type="GO" id="GO:0005886">
    <property type="term" value="C:plasma membrane"/>
    <property type="evidence" value="ECO:0007669"/>
    <property type="project" value="UniProtKB-SubCell"/>
</dbReference>
<dbReference type="GO" id="GO:0050906">
    <property type="term" value="P:detection of stimulus involved in sensory perception"/>
    <property type="evidence" value="ECO:0007669"/>
    <property type="project" value="UniProtKB-ARBA"/>
</dbReference>
<accession>A0AAD5KUM4</accession>
<protein>
    <recommendedName>
        <fullName evidence="11">Ionotropic glutamate receptor C-terminal domain-containing protein</fullName>
    </recommendedName>
</protein>
<proteinExistence type="inferred from homology"/>
<dbReference type="PANTHER" id="PTHR42643">
    <property type="entry name" value="IONOTROPIC RECEPTOR 20A-RELATED"/>
    <property type="match status" value="1"/>
</dbReference>
<dbReference type="InterPro" id="IPR001320">
    <property type="entry name" value="Iontro_rcpt_C"/>
</dbReference>
<feature type="chain" id="PRO_5041973713" description="Ionotropic glutamate receptor C-terminal domain-containing protein" evidence="10">
    <location>
        <begin position="22"/>
        <end position="350"/>
    </location>
</feature>
<evidence type="ECO:0000256" key="10">
    <source>
        <dbReference type="SAM" id="SignalP"/>
    </source>
</evidence>
<keyword evidence="5 9" id="KW-1133">Transmembrane helix</keyword>
<evidence type="ECO:0000256" key="5">
    <source>
        <dbReference type="ARBA" id="ARBA00022989"/>
    </source>
</evidence>
<comment type="similarity">
    <text evidence="2">Belongs to the glutamate-gated ion channel (TC 1.A.10.1) family.</text>
</comment>
<dbReference type="Gene3D" id="1.10.287.70">
    <property type="match status" value="1"/>
</dbReference>
<sequence>MKLVQAFIATALILYFSSAKCEGNIKPRNQMKAMSGEHLRIVAYHEPPIFSIIRNPANESIVRYVGFPKEVFDLLSKSMNFTYSFVEVTPSMVKRIGSIDAAMIDQLLQKNADVNGRLITPTAERLAYMDFTTAVSVFTFAMIQPMPQIHNRFLAPIKPFQPTVWYLIFIAFAATALIMRGHVHSGRLAMRLAAGSWCLIAFVLVYAYNSTLVSYISLSKYESVVNTWEDLASSTNLRVTVPRGSISADIILNSKTGALKTLGDSLRRNPDDLLLTLPGELEKVLHSGCCAHVEVSSGIVKRLGEVLVYKSMLEHQGECRLTIGKELDYSQVWSFGVAKHLSHLSNINKG</sequence>
<dbReference type="GO" id="GO:0015276">
    <property type="term" value="F:ligand-gated monoatomic ion channel activity"/>
    <property type="evidence" value="ECO:0007669"/>
    <property type="project" value="InterPro"/>
</dbReference>
<feature type="transmembrane region" description="Helical" evidence="9">
    <location>
        <begin position="164"/>
        <end position="182"/>
    </location>
</feature>
<dbReference type="PANTHER" id="PTHR42643:SF24">
    <property type="entry name" value="IONOTROPIC RECEPTOR 60A"/>
    <property type="match status" value="1"/>
</dbReference>
<dbReference type="AlphaFoldDB" id="A0AAD5KUM4"/>
<feature type="signal peptide" evidence="10">
    <location>
        <begin position="1"/>
        <end position="21"/>
    </location>
</feature>
<dbReference type="Pfam" id="PF00060">
    <property type="entry name" value="Lig_chan"/>
    <property type="match status" value="1"/>
</dbReference>
<keyword evidence="13" id="KW-1185">Reference proteome</keyword>
<evidence type="ECO:0000256" key="6">
    <source>
        <dbReference type="ARBA" id="ARBA00023136"/>
    </source>
</evidence>
<evidence type="ECO:0000313" key="12">
    <source>
        <dbReference type="EMBL" id="KAI9559869.1"/>
    </source>
</evidence>
<evidence type="ECO:0000256" key="1">
    <source>
        <dbReference type="ARBA" id="ARBA00004651"/>
    </source>
</evidence>
<evidence type="ECO:0000313" key="13">
    <source>
        <dbReference type="Proteomes" id="UP000820818"/>
    </source>
</evidence>
<evidence type="ECO:0000256" key="4">
    <source>
        <dbReference type="ARBA" id="ARBA00022692"/>
    </source>
</evidence>
<reference evidence="12 13" key="1">
    <citation type="submission" date="2022-05" db="EMBL/GenBank/DDBJ databases">
        <title>A multi-omics perspective on studying reproductive biology in Daphnia sinensis.</title>
        <authorList>
            <person name="Jia J."/>
        </authorList>
    </citation>
    <scope>NUCLEOTIDE SEQUENCE [LARGE SCALE GENOMIC DNA]</scope>
    <source>
        <strain evidence="12 13">WSL</strain>
    </source>
</reference>